<gene>
    <name evidence="3" type="ORF">ZOSMA_100G00240</name>
</gene>
<accession>A0A0K9Q5P2</accession>
<dbReference type="OMA" id="FLTCKIA"/>
<feature type="domain" description="DUF7755" evidence="2">
    <location>
        <begin position="111"/>
        <end position="252"/>
    </location>
</feature>
<protein>
    <submittedName>
        <fullName evidence="3">Lipase/lipooxygenase, PLAT/LH2 family protein</fullName>
    </submittedName>
</protein>
<dbReference type="PANTHER" id="PTHR36330">
    <property type="entry name" value="LIPASE/LIPOOXYGENASE, PLAT/LH2 FAMILY PROTEIN"/>
    <property type="match status" value="1"/>
</dbReference>
<dbReference type="InterPro" id="IPR056657">
    <property type="entry name" value="DUF7755"/>
</dbReference>
<keyword evidence="1" id="KW-0472">Membrane</keyword>
<feature type="transmembrane region" description="Helical" evidence="1">
    <location>
        <begin position="404"/>
        <end position="423"/>
    </location>
</feature>
<evidence type="ECO:0000259" key="2">
    <source>
        <dbReference type="Pfam" id="PF24938"/>
    </source>
</evidence>
<dbReference type="EMBL" id="LFYR01000012">
    <property type="protein sequence ID" value="KMZ76529.1"/>
    <property type="molecule type" value="Genomic_DNA"/>
</dbReference>
<name>A0A0K9Q5P2_ZOSMR</name>
<evidence type="ECO:0000313" key="3">
    <source>
        <dbReference type="EMBL" id="KMZ76529.1"/>
    </source>
</evidence>
<dbReference type="Pfam" id="PF24938">
    <property type="entry name" value="DUF7755"/>
    <property type="match status" value="1"/>
</dbReference>
<dbReference type="Proteomes" id="UP000036987">
    <property type="component" value="Unassembled WGS sequence"/>
</dbReference>
<keyword evidence="1" id="KW-0812">Transmembrane</keyword>
<keyword evidence="4" id="KW-1185">Reference proteome</keyword>
<comment type="caution">
    <text evidence="3">The sequence shown here is derived from an EMBL/GenBank/DDBJ whole genome shotgun (WGS) entry which is preliminary data.</text>
</comment>
<dbReference type="OrthoDB" id="2018869at2759"/>
<organism evidence="3 4">
    <name type="scientific">Zostera marina</name>
    <name type="common">Eelgrass</name>
    <dbReference type="NCBI Taxonomy" id="29655"/>
    <lineage>
        <taxon>Eukaryota</taxon>
        <taxon>Viridiplantae</taxon>
        <taxon>Streptophyta</taxon>
        <taxon>Embryophyta</taxon>
        <taxon>Tracheophyta</taxon>
        <taxon>Spermatophyta</taxon>
        <taxon>Magnoliopsida</taxon>
        <taxon>Liliopsida</taxon>
        <taxon>Zosteraceae</taxon>
        <taxon>Zostera</taxon>
    </lineage>
</organism>
<evidence type="ECO:0000313" key="4">
    <source>
        <dbReference type="Proteomes" id="UP000036987"/>
    </source>
</evidence>
<evidence type="ECO:0000256" key="1">
    <source>
        <dbReference type="SAM" id="Phobius"/>
    </source>
</evidence>
<proteinExistence type="predicted"/>
<feature type="transmembrane region" description="Helical" evidence="1">
    <location>
        <begin position="374"/>
        <end position="392"/>
    </location>
</feature>
<sequence length="433" mass="46567">MMAIDTLSVNSVNFILPPTIKPGSSSAAPLSASHSVKTKCFANHGVLRGHPLNCDKRRRQTKFIHCSKQSLYQDFQSFSKPSQLLSATDARFCEEKTLKKIISTPNLDASCVYILQLLTSTEFGSSLGDPNAGILVCLIDVHGNSLMQRISLGLPGDDNDFSNHFQRGSLDTITLNGSNMGDLEALWIGIESGSWRMGGLRLTIIDTNQWGNLSKDDKNISPVGSQYDFEVDDVFLGDGGSTSIVELRHKLCTKVSIDDVMCLMNYSNKVSPSPSPSLSDLITSTTQGLKEYEDLKLSLLIYDVSLVSIGAVCLTCTASESASLVFLAGGLTGFLYLLSLQKSVDGLPNSKLLAKGGGESENPMQILGGINGPLSRLVLVVSGFVIVFKFGLGGSSMNITPQDLLFATLGFFTCKVAVLFAAFKPFTVNSKED</sequence>
<keyword evidence="1" id="KW-1133">Transmembrane helix</keyword>
<dbReference type="AlphaFoldDB" id="A0A0K9Q5P2"/>
<reference evidence="4" key="1">
    <citation type="journal article" date="2016" name="Nature">
        <title>The genome of the seagrass Zostera marina reveals angiosperm adaptation to the sea.</title>
        <authorList>
            <person name="Olsen J.L."/>
            <person name="Rouze P."/>
            <person name="Verhelst B."/>
            <person name="Lin Y.-C."/>
            <person name="Bayer T."/>
            <person name="Collen J."/>
            <person name="Dattolo E."/>
            <person name="De Paoli E."/>
            <person name="Dittami S."/>
            <person name="Maumus F."/>
            <person name="Michel G."/>
            <person name="Kersting A."/>
            <person name="Lauritano C."/>
            <person name="Lohaus R."/>
            <person name="Toepel M."/>
            <person name="Tonon T."/>
            <person name="Vanneste K."/>
            <person name="Amirebrahimi M."/>
            <person name="Brakel J."/>
            <person name="Bostroem C."/>
            <person name="Chovatia M."/>
            <person name="Grimwood J."/>
            <person name="Jenkins J.W."/>
            <person name="Jueterbock A."/>
            <person name="Mraz A."/>
            <person name="Stam W.T."/>
            <person name="Tice H."/>
            <person name="Bornberg-Bauer E."/>
            <person name="Green P.J."/>
            <person name="Pearson G.A."/>
            <person name="Procaccini G."/>
            <person name="Duarte C.M."/>
            <person name="Schmutz J."/>
            <person name="Reusch T.B.H."/>
            <person name="Van de Peer Y."/>
        </authorList>
    </citation>
    <scope>NUCLEOTIDE SEQUENCE [LARGE SCALE GENOMIC DNA]</scope>
    <source>
        <strain evidence="4">cv. Finnish</strain>
    </source>
</reference>
<dbReference type="PANTHER" id="PTHR36330:SF2">
    <property type="entry name" value="LIPASE_LIPOOXYGENASE, PLAT_LH2 FAMILY PROTEIN"/>
    <property type="match status" value="1"/>
</dbReference>